<gene>
    <name evidence="2" type="ORF">KPSA3_03941</name>
</gene>
<evidence type="ECO:0000313" key="3">
    <source>
        <dbReference type="Proteomes" id="UP000248291"/>
    </source>
</evidence>
<feature type="compositionally biased region" description="Low complexity" evidence="1">
    <location>
        <begin position="47"/>
        <end position="65"/>
    </location>
</feature>
<evidence type="ECO:0000313" key="2">
    <source>
        <dbReference type="EMBL" id="GBH17964.1"/>
    </source>
</evidence>
<sequence>MKQEFRVVPKKYFRPLDSGSGDRNHLQPSGAQIRRSAPPSAKRRSTRWSAPPSAGGISPSGSRFV</sequence>
<comment type="caution">
    <text evidence="2">The sequence shown here is derived from an EMBL/GenBank/DDBJ whole genome shotgun (WGS) entry which is preliminary data.</text>
</comment>
<dbReference type="Proteomes" id="UP000248291">
    <property type="component" value="Unassembled WGS sequence"/>
</dbReference>
<protein>
    <submittedName>
        <fullName evidence="2">Uncharacterized protein</fullName>
    </submittedName>
</protein>
<organism evidence="2 3">
    <name type="scientific">Pseudomonas syringae pv. actinidiae</name>
    <dbReference type="NCBI Taxonomy" id="103796"/>
    <lineage>
        <taxon>Bacteria</taxon>
        <taxon>Pseudomonadati</taxon>
        <taxon>Pseudomonadota</taxon>
        <taxon>Gammaproteobacteria</taxon>
        <taxon>Pseudomonadales</taxon>
        <taxon>Pseudomonadaceae</taxon>
        <taxon>Pseudomonas</taxon>
        <taxon>Pseudomonas syringae</taxon>
    </lineage>
</organism>
<feature type="region of interest" description="Disordered" evidence="1">
    <location>
        <begin position="1"/>
        <end position="65"/>
    </location>
</feature>
<reference evidence="2 3" key="1">
    <citation type="submission" date="2018-04" db="EMBL/GenBank/DDBJ databases">
        <title>Draft genome sequence of Pseudomonas syringae pv. actinidiae biovar 3 strains isolated from kiwifruit in Kagawa prefecture.</title>
        <authorList>
            <person name="Tabuchi M."/>
            <person name="Saito M."/>
            <person name="Fujiwara S."/>
            <person name="Sasa N."/>
            <person name="Akimitsu K."/>
            <person name="Gomi K."/>
            <person name="Konishi-Sugita S."/>
            <person name="Hamano K."/>
            <person name="Kataoka I."/>
        </authorList>
    </citation>
    <scope>NUCLEOTIDE SEQUENCE [LARGE SCALE GENOMIC DNA]</scope>
    <source>
        <strain evidence="2 3">MAFF212211</strain>
    </source>
</reference>
<proteinExistence type="predicted"/>
<evidence type="ECO:0000256" key="1">
    <source>
        <dbReference type="SAM" id="MobiDB-lite"/>
    </source>
</evidence>
<accession>A0AAN4Q5M5</accession>
<dbReference type="AlphaFoldDB" id="A0AAN4Q5M5"/>
<dbReference type="EMBL" id="BGKA01000129">
    <property type="protein sequence ID" value="GBH17964.1"/>
    <property type="molecule type" value="Genomic_DNA"/>
</dbReference>
<name>A0AAN4Q5M5_PSESF</name>